<dbReference type="KEGG" id="bsol:FSW04_22985"/>
<dbReference type="SMART" id="SM00382">
    <property type="entry name" value="AAA"/>
    <property type="match status" value="1"/>
</dbReference>
<evidence type="ECO:0000256" key="1">
    <source>
        <dbReference type="ARBA" id="ARBA00022448"/>
    </source>
</evidence>
<gene>
    <name evidence="5" type="ORF">FSW04_22985</name>
</gene>
<dbReference type="InterPro" id="IPR003593">
    <property type="entry name" value="AAA+_ATPase"/>
</dbReference>
<dbReference type="Pfam" id="PF00005">
    <property type="entry name" value="ABC_tran"/>
    <property type="match status" value="1"/>
</dbReference>
<dbReference type="InterPro" id="IPR027417">
    <property type="entry name" value="P-loop_NTPase"/>
</dbReference>
<dbReference type="SUPFAM" id="SSF52540">
    <property type="entry name" value="P-loop containing nucleoside triphosphate hydrolases"/>
    <property type="match status" value="1"/>
</dbReference>
<dbReference type="Proteomes" id="UP000321805">
    <property type="component" value="Chromosome"/>
</dbReference>
<reference evidence="5 6" key="1">
    <citation type="journal article" date="2018" name="J. Microbiol.">
        <title>Baekduia soli gen. nov., sp. nov., a novel bacterium isolated from the soil of Baekdu Mountain and proposal of a novel family name, Baekduiaceae fam. nov.</title>
        <authorList>
            <person name="An D.S."/>
            <person name="Siddiqi M.Z."/>
            <person name="Kim K.H."/>
            <person name="Yu H.S."/>
            <person name="Im W.T."/>
        </authorList>
    </citation>
    <scope>NUCLEOTIDE SEQUENCE [LARGE SCALE GENOMIC DNA]</scope>
    <source>
        <strain evidence="5 6">BR7-21</strain>
    </source>
</reference>
<keyword evidence="1" id="KW-0813">Transport</keyword>
<dbReference type="InterPro" id="IPR050166">
    <property type="entry name" value="ABC_transporter_ATP-bind"/>
</dbReference>
<evidence type="ECO:0000256" key="2">
    <source>
        <dbReference type="ARBA" id="ARBA00022741"/>
    </source>
</evidence>
<dbReference type="Gene3D" id="3.40.50.300">
    <property type="entry name" value="P-loop containing nucleotide triphosphate hydrolases"/>
    <property type="match status" value="1"/>
</dbReference>
<organism evidence="5 6">
    <name type="scientific">Baekduia soli</name>
    <dbReference type="NCBI Taxonomy" id="496014"/>
    <lineage>
        <taxon>Bacteria</taxon>
        <taxon>Bacillati</taxon>
        <taxon>Actinomycetota</taxon>
        <taxon>Thermoleophilia</taxon>
        <taxon>Solirubrobacterales</taxon>
        <taxon>Baekduiaceae</taxon>
        <taxon>Baekduia</taxon>
    </lineage>
</organism>
<keyword evidence="3 5" id="KW-0067">ATP-binding</keyword>
<proteinExistence type="predicted"/>
<dbReference type="InterPro" id="IPR017871">
    <property type="entry name" value="ABC_transporter-like_CS"/>
</dbReference>
<name>A0A5B8UAY0_9ACTN</name>
<dbReference type="PANTHER" id="PTHR42788">
    <property type="entry name" value="TAURINE IMPORT ATP-BINDING PROTEIN-RELATED"/>
    <property type="match status" value="1"/>
</dbReference>
<protein>
    <submittedName>
        <fullName evidence="5">ABC transporter ATP-binding protein</fullName>
    </submittedName>
</protein>
<dbReference type="InterPro" id="IPR003439">
    <property type="entry name" value="ABC_transporter-like_ATP-bd"/>
</dbReference>
<evidence type="ECO:0000313" key="5">
    <source>
        <dbReference type="EMBL" id="QEC50157.1"/>
    </source>
</evidence>
<sequence>MATRVGAPAQEPVETESEVRLEGVTRRFGDVVALRDVSVSVARDEVVAVVGPSGSGKSTLLELVCGLQAPDAGRVAASRAVLMPQRDLLLPWLDALDNAALPLRLAGGRRPAARERAHALLGELGLGGFEHARTWELSGGMRQRVAVARTLLAGAPVLALDEPFGALDAITRADAQDWLAGVLAREPRTVLLVTHDVEEAALLADRVVVLSPRPGRVVCDLPVGLPRGDRARSPSDPAVVAVRARAMEALRGAMGPAA</sequence>
<dbReference type="AlphaFoldDB" id="A0A5B8UAY0"/>
<evidence type="ECO:0000256" key="3">
    <source>
        <dbReference type="ARBA" id="ARBA00022840"/>
    </source>
</evidence>
<feature type="domain" description="ABC transporter" evidence="4">
    <location>
        <begin position="19"/>
        <end position="242"/>
    </location>
</feature>
<dbReference type="PANTHER" id="PTHR42788:SF2">
    <property type="entry name" value="ABC TRANSPORTER ATP-BINDING PROTEIN"/>
    <property type="match status" value="1"/>
</dbReference>
<evidence type="ECO:0000313" key="6">
    <source>
        <dbReference type="Proteomes" id="UP000321805"/>
    </source>
</evidence>
<dbReference type="PROSITE" id="PS50893">
    <property type="entry name" value="ABC_TRANSPORTER_2"/>
    <property type="match status" value="1"/>
</dbReference>
<dbReference type="PROSITE" id="PS00211">
    <property type="entry name" value="ABC_TRANSPORTER_1"/>
    <property type="match status" value="1"/>
</dbReference>
<accession>A0A5B8UAY0</accession>
<dbReference type="EMBL" id="CP042430">
    <property type="protein sequence ID" value="QEC50157.1"/>
    <property type="molecule type" value="Genomic_DNA"/>
</dbReference>
<evidence type="ECO:0000259" key="4">
    <source>
        <dbReference type="PROSITE" id="PS50893"/>
    </source>
</evidence>
<keyword evidence="2" id="KW-0547">Nucleotide-binding</keyword>
<dbReference type="GO" id="GO:0016887">
    <property type="term" value="F:ATP hydrolysis activity"/>
    <property type="evidence" value="ECO:0007669"/>
    <property type="project" value="InterPro"/>
</dbReference>
<dbReference type="GO" id="GO:0005524">
    <property type="term" value="F:ATP binding"/>
    <property type="evidence" value="ECO:0007669"/>
    <property type="project" value="UniProtKB-KW"/>
</dbReference>
<keyword evidence="6" id="KW-1185">Reference proteome</keyword>